<proteinExistence type="predicted"/>
<gene>
    <name evidence="1" type="ORF">OsI_18287</name>
</gene>
<dbReference type="Gramene" id="BGIOSGA019105-TA">
    <property type="protein sequence ID" value="BGIOSGA019105-PA"/>
    <property type="gene ID" value="BGIOSGA019105"/>
</dbReference>
<name>A2XZX8_ORYSI</name>
<reference evidence="1 2" key="1">
    <citation type="journal article" date="2005" name="PLoS Biol.">
        <title>The genomes of Oryza sativa: a history of duplications.</title>
        <authorList>
            <person name="Yu J."/>
            <person name="Wang J."/>
            <person name="Lin W."/>
            <person name="Li S."/>
            <person name="Li H."/>
            <person name="Zhou J."/>
            <person name="Ni P."/>
            <person name="Dong W."/>
            <person name="Hu S."/>
            <person name="Zeng C."/>
            <person name="Zhang J."/>
            <person name="Zhang Y."/>
            <person name="Li R."/>
            <person name="Xu Z."/>
            <person name="Li S."/>
            <person name="Li X."/>
            <person name="Zheng H."/>
            <person name="Cong L."/>
            <person name="Lin L."/>
            <person name="Yin J."/>
            <person name="Geng J."/>
            <person name="Li G."/>
            <person name="Shi J."/>
            <person name="Liu J."/>
            <person name="Lv H."/>
            <person name="Li J."/>
            <person name="Wang J."/>
            <person name="Deng Y."/>
            <person name="Ran L."/>
            <person name="Shi X."/>
            <person name="Wang X."/>
            <person name="Wu Q."/>
            <person name="Li C."/>
            <person name="Ren X."/>
            <person name="Wang J."/>
            <person name="Wang X."/>
            <person name="Li D."/>
            <person name="Liu D."/>
            <person name="Zhang X."/>
            <person name="Ji Z."/>
            <person name="Zhao W."/>
            <person name="Sun Y."/>
            <person name="Zhang Z."/>
            <person name="Bao J."/>
            <person name="Han Y."/>
            <person name="Dong L."/>
            <person name="Ji J."/>
            <person name="Chen P."/>
            <person name="Wu S."/>
            <person name="Liu J."/>
            <person name="Xiao Y."/>
            <person name="Bu D."/>
            <person name="Tan J."/>
            <person name="Yang L."/>
            <person name="Ye C."/>
            <person name="Zhang J."/>
            <person name="Xu J."/>
            <person name="Zhou Y."/>
            <person name="Yu Y."/>
            <person name="Zhang B."/>
            <person name="Zhuang S."/>
            <person name="Wei H."/>
            <person name="Liu B."/>
            <person name="Lei M."/>
            <person name="Yu H."/>
            <person name="Li Y."/>
            <person name="Xu H."/>
            <person name="Wei S."/>
            <person name="He X."/>
            <person name="Fang L."/>
            <person name="Zhang Z."/>
            <person name="Zhang Y."/>
            <person name="Huang X."/>
            <person name="Su Z."/>
            <person name="Tong W."/>
            <person name="Li J."/>
            <person name="Tong Z."/>
            <person name="Li S."/>
            <person name="Ye J."/>
            <person name="Wang L."/>
            <person name="Fang L."/>
            <person name="Lei T."/>
            <person name="Chen C."/>
            <person name="Chen H."/>
            <person name="Xu Z."/>
            <person name="Li H."/>
            <person name="Huang H."/>
            <person name="Zhang F."/>
            <person name="Xu H."/>
            <person name="Li N."/>
            <person name="Zhao C."/>
            <person name="Li S."/>
            <person name="Dong L."/>
            <person name="Huang Y."/>
            <person name="Li L."/>
            <person name="Xi Y."/>
            <person name="Qi Q."/>
            <person name="Li W."/>
            <person name="Zhang B."/>
            <person name="Hu W."/>
            <person name="Zhang Y."/>
            <person name="Tian X."/>
            <person name="Jiao Y."/>
            <person name="Liang X."/>
            <person name="Jin J."/>
            <person name="Gao L."/>
            <person name="Zheng W."/>
            <person name="Hao B."/>
            <person name="Liu S."/>
            <person name="Wang W."/>
            <person name="Yuan L."/>
            <person name="Cao M."/>
            <person name="McDermott J."/>
            <person name="Samudrala R."/>
            <person name="Wang J."/>
            <person name="Wong G.K."/>
            <person name="Yang H."/>
        </authorList>
    </citation>
    <scope>NUCLEOTIDE SEQUENCE [LARGE SCALE GENOMIC DNA]</scope>
    <source>
        <strain evidence="2">cv. 93-11</strain>
    </source>
</reference>
<dbReference type="EMBL" id="CM000130">
    <property type="protein sequence ID" value="EAY96388.1"/>
    <property type="molecule type" value="Genomic_DNA"/>
</dbReference>
<sequence>MAWHGAAFLRRRWRLGGQMVRGAVRRRRLGVEEEWRQWLGGTEGNKLCSNGLSSLRATKSFGCAVTHREDQKRTE</sequence>
<keyword evidence="2" id="KW-1185">Reference proteome</keyword>
<accession>A2XZX8</accession>
<evidence type="ECO:0000313" key="1">
    <source>
        <dbReference type="EMBL" id="EAY96388.1"/>
    </source>
</evidence>
<dbReference type="AlphaFoldDB" id="A2XZX8"/>
<dbReference type="Proteomes" id="UP000007015">
    <property type="component" value="Chromosome 5"/>
</dbReference>
<protein>
    <submittedName>
        <fullName evidence="1">Uncharacterized protein</fullName>
    </submittedName>
</protein>
<dbReference type="HOGENOM" id="CLU_2675459_0_0_1"/>
<organism evidence="1 2">
    <name type="scientific">Oryza sativa subsp. indica</name>
    <name type="common">Rice</name>
    <dbReference type="NCBI Taxonomy" id="39946"/>
    <lineage>
        <taxon>Eukaryota</taxon>
        <taxon>Viridiplantae</taxon>
        <taxon>Streptophyta</taxon>
        <taxon>Embryophyta</taxon>
        <taxon>Tracheophyta</taxon>
        <taxon>Spermatophyta</taxon>
        <taxon>Magnoliopsida</taxon>
        <taxon>Liliopsida</taxon>
        <taxon>Poales</taxon>
        <taxon>Poaceae</taxon>
        <taxon>BOP clade</taxon>
        <taxon>Oryzoideae</taxon>
        <taxon>Oryzeae</taxon>
        <taxon>Oryzinae</taxon>
        <taxon>Oryza</taxon>
        <taxon>Oryza sativa</taxon>
    </lineage>
</organism>
<evidence type="ECO:0000313" key="2">
    <source>
        <dbReference type="Proteomes" id="UP000007015"/>
    </source>
</evidence>